<comment type="catalytic activity">
    <reaction evidence="1 5 6">
        <text>[protein]-peptidylproline (omega=180) = [protein]-peptidylproline (omega=0)</text>
        <dbReference type="Rhea" id="RHEA:16237"/>
        <dbReference type="Rhea" id="RHEA-COMP:10747"/>
        <dbReference type="Rhea" id="RHEA-COMP:10748"/>
        <dbReference type="ChEBI" id="CHEBI:83833"/>
        <dbReference type="ChEBI" id="CHEBI:83834"/>
        <dbReference type="EC" id="5.2.1.8"/>
    </reaction>
</comment>
<dbReference type="Proteomes" id="UP000230390">
    <property type="component" value="Unassembled WGS sequence"/>
</dbReference>
<keyword evidence="7" id="KW-0732">Signal</keyword>
<evidence type="ECO:0000256" key="3">
    <source>
        <dbReference type="ARBA" id="ARBA00023110"/>
    </source>
</evidence>
<dbReference type="OrthoDB" id="280278at2"/>
<evidence type="ECO:0000256" key="1">
    <source>
        <dbReference type="ARBA" id="ARBA00000971"/>
    </source>
</evidence>
<dbReference type="GO" id="GO:0003755">
    <property type="term" value="F:peptidyl-prolyl cis-trans isomerase activity"/>
    <property type="evidence" value="ECO:0007669"/>
    <property type="project" value="UniProtKB-UniRule"/>
</dbReference>
<keyword evidence="10" id="KW-1185">Reference proteome</keyword>
<gene>
    <name evidence="9" type="ORF">CR105_01880</name>
</gene>
<keyword evidence="4 5" id="KW-0413">Isomerase</keyword>
<dbReference type="PROSITE" id="PS50059">
    <property type="entry name" value="FKBP_PPIASE"/>
    <property type="match status" value="1"/>
</dbReference>
<dbReference type="SUPFAM" id="SSF54534">
    <property type="entry name" value="FKBP-like"/>
    <property type="match status" value="1"/>
</dbReference>
<dbReference type="EMBL" id="PDOC01000001">
    <property type="protein sequence ID" value="PIL46923.1"/>
    <property type="molecule type" value="Genomic_DNA"/>
</dbReference>
<evidence type="ECO:0000313" key="10">
    <source>
        <dbReference type="Proteomes" id="UP000230390"/>
    </source>
</evidence>
<feature type="signal peptide" evidence="7">
    <location>
        <begin position="1"/>
        <end position="21"/>
    </location>
</feature>
<evidence type="ECO:0000259" key="8">
    <source>
        <dbReference type="PROSITE" id="PS50059"/>
    </source>
</evidence>
<feature type="domain" description="PPIase FKBP-type" evidence="8">
    <location>
        <begin position="55"/>
        <end position="157"/>
    </location>
</feature>
<organism evidence="9 10">
    <name type="scientific">Massilia eurypsychrophila</name>
    <dbReference type="NCBI Taxonomy" id="1485217"/>
    <lineage>
        <taxon>Bacteria</taxon>
        <taxon>Pseudomonadati</taxon>
        <taxon>Pseudomonadota</taxon>
        <taxon>Betaproteobacteria</taxon>
        <taxon>Burkholderiales</taxon>
        <taxon>Oxalobacteraceae</taxon>
        <taxon>Telluria group</taxon>
        <taxon>Massilia</taxon>
    </lineage>
</organism>
<dbReference type="PANTHER" id="PTHR43811">
    <property type="entry name" value="FKBP-TYPE PEPTIDYL-PROLYL CIS-TRANS ISOMERASE FKPA"/>
    <property type="match status" value="1"/>
</dbReference>
<dbReference type="Gene3D" id="3.10.50.40">
    <property type="match status" value="1"/>
</dbReference>
<reference evidence="9 10" key="1">
    <citation type="submission" date="2017-10" db="EMBL/GenBank/DDBJ databases">
        <title>Massilia psychrophilum sp. nov., a novel purple-pigmented bacterium isolated from Tianshan glacier, Xinjiang Municipality, China.</title>
        <authorList>
            <person name="Wang H."/>
        </authorList>
    </citation>
    <scope>NUCLEOTIDE SEQUENCE [LARGE SCALE GENOMIC DNA]</scope>
    <source>
        <strain evidence="9 10">JCM 30074</strain>
    </source>
</reference>
<feature type="chain" id="PRO_5013694862" description="Peptidyl-prolyl cis-trans isomerase" evidence="7">
    <location>
        <begin position="22"/>
        <end position="157"/>
    </location>
</feature>
<evidence type="ECO:0000256" key="7">
    <source>
        <dbReference type="SAM" id="SignalP"/>
    </source>
</evidence>
<evidence type="ECO:0000256" key="5">
    <source>
        <dbReference type="PROSITE-ProRule" id="PRU00277"/>
    </source>
</evidence>
<dbReference type="InterPro" id="IPR046357">
    <property type="entry name" value="PPIase_dom_sf"/>
</dbReference>
<evidence type="ECO:0000256" key="2">
    <source>
        <dbReference type="ARBA" id="ARBA00006577"/>
    </source>
</evidence>
<keyword evidence="3 5" id="KW-0697">Rotamase</keyword>
<dbReference type="PROSITE" id="PS51257">
    <property type="entry name" value="PROKAR_LIPOPROTEIN"/>
    <property type="match status" value="1"/>
</dbReference>
<protein>
    <recommendedName>
        <fullName evidence="6">Peptidyl-prolyl cis-trans isomerase</fullName>
        <ecNumber evidence="6">5.2.1.8</ecNumber>
    </recommendedName>
</protein>
<comment type="caution">
    <text evidence="9">The sequence shown here is derived from an EMBL/GenBank/DDBJ whole genome shotgun (WGS) entry which is preliminary data.</text>
</comment>
<accession>A0A2G8TLK7</accession>
<evidence type="ECO:0000313" key="9">
    <source>
        <dbReference type="EMBL" id="PIL46923.1"/>
    </source>
</evidence>
<dbReference type="Pfam" id="PF00254">
    <property type="entry name" value="FKBP_C"/>
    <property type="match status" value="1"/>
</dbReference>
<proteinExistence type="inferred from homology"/>
<dbReference type="InterPro" id="IPR001179">
    <property type="entry name" value="PPIase_FKBP_dom"/>
</dbReference>
<name>A0A2G8TLK7_9BURK</name>
<dbReference type="EC" id="5.2.1.8" evidence="6"/>
<comment type="similarity">
    <text evidence="2 6">Belongs to the FKBP-type PPIase family.</text>
</comment>
<dbReference type="AlphaFoldDB" id="A0A2G8TLK7"/>
<evidence type="ECO:0000256" key="4">
    <source>
        <dbReference type="ARBA" id="ARBA00023235"/>
    </source>
</evidence>
<dbReference type="PANTHER" id="PTHR43811:SF19">
    <property type="entry name" value="39 KDA FK506-BINDING NUCLEAR PROTEIN"/>
    <property type="match status" value="1"/>
</dbReference>
<sequence>MKFKLTLIAVLVAATALTACGGSDSGSSGGVAVSSPSALTKTDTVLGTGAVAAVGTIPTVKYTGWLYNSAAADFKGSQFDSGTINAAGTPAASTFRLGATSGNMLIAGFDQGVTGMKVGGKRTILIPSSLGYGASGSAGGIPPNSGLVFEVEVTAVN</sequence>
<evidence type="ECO:0000256" key="6">
    <source>
        <dbReference type="RuleBase" id="RU003915"/>
    </source>
</evidence>
<dbReference type="RefSeq" id="WP_099786726.1">
    <property type="nucleotide sequence ID" value="NZ_JBHLYV010000100.1"/>
</dbReference>